<evidence type="ECO:0000313" key="1">
    <source>
        <dbReference type="EMBL" id="KAK8041116.1"/>
    </source>
</evidence>
<comment type="caution">
    <text evidence="1">The sequence shown here is derived from an EMBL/GenBank/DDBJ whole genome shotgun (WGS) entry which is preliminary data.</text>
</comment>
<dbReference type="SUPFAM" id="SSF51182">
    <property type="entry name" value="RmlC-like cupins"/>
    <property type="match status" value="1"/>
</dbReference>
<reference evidence="1 2" key="1">
    <citation type="submission" date="2023-01" db="EMBL/GenBank/DDBJ databases">
        <title>Analysis of 21 Apiospora genomes using comparative genomics revels a genus with tremendous synthesis potential of carbohydrate active enzymes and secondary metabolites.</title>
        <authorList>
            <person name="Sorensen T."/>
        </authorList>
    </citation>
    <scope>NUCLEOTIDE SEQUENCE [LARGE SCALE GENOMIC DNA]</scope>
    <source>
        <strain evidence="1 2">CBS 135458</strain>
    </source>
</reference>
<dbReference type="Gene3D" id="2.60.120.10">
    <property type="entry name" value="Jelly Rolls"/>
    <property type="match status" value="1"/>
</dbReference>
<dbReference type="RefSeq" id="XP_066708661.1">
    <property type="nucleotide sequence ID" value="XM_066865532.1"/>
</dbReference>
<keyword evidence="2" id="KW-1185">Reference proteome</keyword>
<dbReference type="Proteomes" id="UP001480595">
    <property type="component" value="Unassembled WGS sequence"/>
</dbReference>
<protein>
    <submittedName>
        <fullName evidence="1">Uncharacterized protein</fullName>
    </submittedName>
</protein>
<sequence>MPVFRPFVPYHNSAGQTKIIKFGGLLTTEFLEPPPGRCFLFRQTYKQDLQGPIPQNLRRLIDSPSRPMGPLLHFHQFQTEYFRVESGIMGIELNGKHRVVTPEDGEISVKAGGIHRFYIHPDSPDDMTVYLSASDSGMDYQLDRIFFENWYGYWHDALLHEGKLNFIQYLAIQDGGDAYSVPPKWVPFRRFIGYWGSVALGRWLGGLLGYKPFFKEYTTDWDYAVAKMKGSWFQRHLVHDSYRDAKSWDEQLALDKGKATNAEFEPWTVDLTQTNVNAVAGSSVKARKSVNGVNGVKVVNGQGA</sequence>
<name>A0ABR1T3F2_9PEZI</name>
<dbReference type="CDD" id="cd02208">
    <property type="entry name" value="cupin_RmlC-like"/>
    <property type="match status" value="1"/>
</dbReference>
<evidence type="ECO:0000313" key="2">
    <source>
        <dbReference type="Proteomes" id="UP001480595"/>
    </source>
</evidence>
<proteinExistence type="predicted"/>
<dbReference type="GeneID" id="92098595"/>
<accession>A0ABR1T3F2</accession>
<dbReference type="InterPro" id="IPR014710">
    <property type="entry name" value="RmlC-like_jellyroll"/>
</dbReference>
<gene>
    <name evidence="1" type="ORF">PG994_014123</name>
</gene>
<dbReference type="InterPro" id="IPR011051">
    <property type="entry name" value="RmlC_Cupin_sf"/>
</dbReference>
<organism evidence="1 2">
    <name type="scientific">Apiospora phragmitis</name>
    <dbReference type="NCBI Taxonomy" id="2905665"/>
    <lineage>
        <taxon>Eukaryota</taxon>
        <taxon>Fungi</taxon>
        <taxon>Dikarya</taxon>
        <taxon>Ascomycota</taxon>
        <taxon>Pezizomycotina</taxon>
        <taxon>Sordariomycetes</taxon>
        <taxon>Xylariomycetidae</taxon>
        <taxon>Amphisphaeriales</taxon>
        <taxon>Apiosporaceae</taxon>
        <taxon>Apiospora</taxon>
    </lineage>
</organism>
<dbReference type="EMBL" id="JAQQWL010000015">
    <property type="protein sequence ID" value="KAK8041116.1"/>
    <property type="molecule type" value="Genomic_DNA"/>
</dbReference>